<evidence type="ECO:0000259" key="4">
    <source>
        <dbReference type="SMART" id="SM00474"/>
    </source>
</evidence>
<dbReference type="Pfam" id="PF01612">
    <property type="entry name" value="DNA_pol_A_exo1"/>
    <property type="match status" value="1"/>
</dbReference>
<dbReference type="SMART" id="SM00474">
    <property type="entry name" value="35EXOc"/>
    <property type="match status" value="1"/>
</dbReference>
<sequence>MVIGRGNGTSLLRAALKQPRLTTDKTAAIARAIGIACFENLIAPVSAHMRLHLEPSRARLSTRLVNKTTCRVMQSTNDSRVSVRSSSSRPCCSSASDHTSLYPRLDVCRFFHSLSSDIHVNNDVATIASKNRVLESGERLGGSPQQDEAVSLEAVAMDDISSKVAAEKVLQVVNAEGEPGVPAEGTAENKICKPPQTSQSFNMSEELFRAAQSALEGSPESFWSHRLYRRATKTGDAARVIVHYCRSKHSMELVCQKHFVGEEVIGFDLEWSASANRDSGPRDNVSLIQIASPSRIALFQTAAFEKDEFSGPIFRKIMGDPNVRKVGVNILADCTRLKRHLGIETRGICELSHLYKQVKYSAAGSPELINKYCVSLAIQVYEHLKLPLYKGSSVRESNWRVPLSSTQILYSAADAYAGLQLFYILDAKRRELVPCPSLPHHAELGLPIPHAVPEKEALALDSDDVVEEDPGALEQTSDLAAAEVKKAKTPRPRVTKPAGSPPIARDARIDVAELMAKKFLAAGNSKCKTRLVPLRAYYLWHVNEDLNPEAIARLLRDPPLKTNTVITYILEAITAENLPYDRIRLEDEILCLLNPSALQNKLKSLIQECERAKKQETEAAENDTPNKSLDT</sequence>
<dbReference type="InterPro" id="IPR036397">
    <property type="entry name" value="RNaseH_sf"/>
</dbReference>
<dbReference type="GO" id="GO:0006139">
    <property type="term" value="P:nucleobase-containing compound metabolic process"/>
    <property type="evidence" value="ECO:0007669"/>
    <property type="project" value="InterPro"/>
</dbReference>
<dbReference type="Gene3D" id="3.30.420.10">
    <property type="entry name" value="Ribonuclease H-like superfamily/Ribonuclease H"/>
    <property type="match status" value="1"/>
</dbReference>
<dbReference type="PANTHER" id="PTHR13620:SF104">
    <property type="entry name" value="EXONUCLEASE 3'-5' DOMAIN-CONTAINING PROTEIN 2"/>
    <property type="match status" value="1"/>
</dbReference>
<dbReference type="GO" id="GO:0008408">
    <property type="term" value="F:3'-5' exonuclease activity"/>
    <property type="evidence" value="ECO:0007669"/>
    <property type="project" value="InterPro"/>
</dbReference>
<dbReference type="GO" id="GO:0005737">
    <property type="term" value="C:cytoplasm"/>
    <property type="evidence" value="ECO:0007669"/>
    <property type="project" value="TreeGrafter"/>
</dbReference>
<proteinExistence type="predicted"/>
<feature type="domain" description="3'-5' exonuclease" evidence="4">
    <location>
        <begin position="242"/>
        <end position="430"/>
    </location>
</feature>
<dbReference type="InterPro" id="IPR002562">
    <property type="entry name" value="3'-5'_exonuclease_dom"/>
</dbReference>
<dbReference type="CDD" id="cd06141">
    <property type="entry name" value="WRN_exo"/>
    <property type="match status" value="1"/>
</dbReference>
<dbReference type="EMBL" id="KQ030528">
    <property type="protein sequence ID" value="KJZ74166.1"/>
    <property type="molecule type" value="Genomic_DNA"/>
</dbReference>
<reference evidence="5 6" key="1">
    <citation type="journal article" date="2014" name="Genome Biol. Evol.">
        <title>Comparative genomics and transcriptomics analyses reveal divergent lifestyle features of nematode endoparasitic fungus Hirsutella minnesotensis.</title>
        <authorList>
            <person name="Lai Y."/>
            <person name="Liu K."/>
            <person name="Zhang X."/>
            <person name="Zhang X."/>
            <person name="Li K."/>
            <person name="Wang N."/>
            <person name="Shu C."/>
            <person name="Wu Y."/>
            <person name="Wang C."/>
            <person name="Bushley K.E."/>
            <person name="Xiang M."/>
            <person name="Liu X."/>
        </authorList>
    </citation>
    <scope>NUCLEOTIDE SEQUENCE [LARGE SCALE GENOMIC DNA]</scope>
    <source>
        <strain evidence="5 6">3608</strain>
    </source>
</reference>
<accession>A0A0F7ZJ65</accession>
<dbReference type="InterPro" id="IPR012337">
    <property type="entry name" value="RNaseH-like_sf"/>
</dbReference>
<dbReference type="PANTHER" id="PTHR13620">
    <property type="entry name" value="3-5 EXONUCLEASE"/>
    <property type="match status" value="1"/>
</dbReference>
<feature type="region of interest" description="Disordered" evidence="3">
    <location>
        <begin position="483"/>
        <end position="502"/>
    </location>
</feature>
<evidence type="ECO:0000256" key="1">
    <source>
        <dbReference type="ARBA" id="ARBA00022722"/>
    </source>
</evidence>
<protein>
    <recommendedName>
        <fullName evidence="4">3'-5' exonuclease domain-containing protein</fullName>
    </recommendedName>
</protein>
<evidence type="ECO:0000256" key="3">
    <source>
        <dbReference type="SAM" id="MobiDB-lite"/>
    </source>
</evidence>
<keyword evidence="1" id="KW-0540">Nuclease</keyword>
<gene>
    <name evidence="5" type="ORF">HIM_06397</name>
</gene>
<dbReference type="SUPFAM" id="SSF53098">
    <property type="entry name" value="Ribonuclease H-like"/>
    <property type="match status" value="1"/>
</dbReference>
<evidence type="ECO:0000256" key="2">
    <source>
        <dbReference type="ARBA" id="ARBA00022801"/>
    </source>
</evidence>
<dbReference type="Proteomes" id="UP000054481">
    <property type="component" value="Unassembled WGS sequence"/>
</dbReference>
<dbReference type="OrthoDB" id="1920326at2759"/>
<organism evidence="5 6">
    <name type="scientific">Hirsutella minnesotensis 3608</name>
    <dbReference type="NCBI Taxonomy" id="1043627"/>
    <lineage>
        <taxon>Eukaryota</taxon>
        <taxon>Fungi</taxon>
        <taxon>Dikarya</taxon>
        <taxon>Ascomycota</taxon>
        <taxon>Pezizomycotina</taxon>
        <taxon>Sordariomycetes</taxon>
        <taxon>Hypocreomycetidae</taxon>
        <taxon>Hypocreales</taxon>
        <taxon>Ophiocordycipitaceae</taxon>
        <taxon>Hirsutella</taxon>
    </lineage>
</organism>
<name>A0A0F7ZJ65_9HYPO</name>
<dbReference type="GO" id="GO:0003676">
    <property type="term" value="F:nucleic acid binding"/>
    <property type="evidence" value="ECO:0007669"/>
    <property type="project" value="InterPro"/>
</dbReference>
<evidence type="ECO:0000313" key="6">
    <source>
        <dbReference type="Proteomes" id="UP000054481"/>
    </source>
</evidence>
<evidence type="ECO:0000313" key="5">
    <source>
        <dbReference type="EMBL" id="KJZ74166.1"/>
    </source>
</evidence>
<dbReference type="AlphaFoldDB" id="A0A0F7ZJ65"/>
<dbReference type="InterPro" id="IPR051132">
    <property type="entry name" value="3-5_Exonuclease_domain"/>
</dbReference>
<keyword evidence="2" id="KW-0378">Hydrolase</keyword>
<dbReference type="GO" id="GO:0005634">
    <property type="term" value="C:nucleus"/>
    <property type="evidence" value="ECO:0007669"/>
    <property type="project" value="TreeGrafter"/>
</dbReference>
<keyword evidence="6" id="KW-1185">Reference proteome</keyword>